<proteinExistence type="predicted"/>
<dbReference type="EMBL" id="MN740031">
    <property type="protein sequence ID" value="QHT85057.1"/>
    <property type="molecule type" value="Genomic_DNA"/>
</dbReference>
<dbReference type="SUPFAM" id="SSF54160">
    <property type="entry name" value="Chromo domain-like"/>
    <property type="match status" value="1"/>
</dbReference>
<accession>A0A6C0HXY1</accession>
<dbReference type="CDD" id="cd00024">
    <property type="entry name" value="CD_CSD"/>
    <property type="match status" value="1"/>
</dbReference>
<dbReference type="Gene3D" id="2.40.50.40">
    <property type="match status" value="1"/>
</dbReference>
<organism evidence="2">
    <name type="scientific">viral metagenome</name>
    <dbReference type="NCBI Taxonomy" id="1070528"/>
    <lineage>
        <taxon>unclassified sequences</taxon>
        <taxon>metagenomes</taxon>
        <taxon>organismal metagenomes</taxon>
    </lineage>
</organism>
<name>A0A6C0HXY1_9ZZZZ</name>
<dbReference type="InterPro" id="IPR000953">
    <property type="entry name" value="Chromo/chromo_shadow_dom"/>
</dbReference>
<dbReference type="SMART" id="SM00298">
    <property type="entry name" value="CHROMO"/>
    <property type="match status" value="1"/>
</dbReference>
<dbReference type="AlphaFoldDB" id="A0A6C0HXY1"/>
<reference evidence="2" key="1">
    <citation type="journal article" date="2020" name="Nature">
        <title>Giant virus diversity and host interactions through global metagenomics.</title>
        <authorList>
            <person name="Schulz F."/>
            <person name="Roux S."/>
            <person name="Paez-Espino D."/>
            <person name="Jungbluth S."/>
            <person name="Walsh D.A."/>
            <person name="Denef V.J."/>
            <person name="McMahon K.D."/>
            <person name="Konstantinidis K.T."/>
            <person name="Eloe-Fadrosh E.A."/>
            <person name="Kyrpides N.C."/>
            <person name="Woyke T."/>
        </authorList>
    </citation>
    <scope>NUCLEOTIDE SEQUENCE</scope>
    <source>
        <strain evidence="2">GVMAG-M-3300023184-178</strain>
    </source>
</reference>
<evidence type="ECO:0000259" key="1">
    <source>
        <dbReference type="PROSITE" id="PS50013"/>
    </source>
</evidence>
<dbReference type="PROSITE" id="PS50013">
    <property type="entry name" value="CHROMO_2"/>
    <property type="match status" value="1"/>
</dbReference>
<dbReference type="InterPro" id="IPR018306">
    <property type="entry name" value="Phage_T5_Orf172_DNA-bd"/>
</dbReference>
<dbReference type="SMART" id="SM00974">
    <property type="entry name" value="T5orf172"/>
    <property type="match status" value="1"/>
</dbReference>
<feature type="domain" description="Chromo" evidence="1">
    <location>
        <begin position="116"/>
        <end position="178"/>
    </location>
</feature>
<sequence length="189" mass="21908">MSEFEESEGFVYCLTNESMPGLVKVGETHTEGITPEDRASQLYKTGVPLPFKVEFAKKVKNPRQKENILHKLLEKYTSRPNGSREFFSTTPDEVRLFFDLIDGEMWAGGDETSKTYNIEKILEHRGGGGVKLNRLREAEFLVRWEGGVRTWEPYSGVKNVIFVIDYIEKYREKIQKLKIKKRKFGGDNY</sequence>
<protein>
    <recommendedName>
        <fullName evidence="1">Chromo domain-containing protein</fullName>
    </recommendedName>
</protein>
<dbReference type="Pfam" id="PF10544">
    <property type="entry name" value="T5orf172"/>
    <property type="match status" value="1"/>
</dbReference>
<evidence type="ECO:0000313" key="2">
    <source>
        <dbReference type="EMBL" id="QHT85057.1"/>
    </source>
</evidence>
<dbReference type="InterPro" id="IPR016197">
    <property type="entry name" value="Chromo-like_dom_sf"/>
</dbReference>